<dbReference type="GO" id="GO:0003677">
    <property type="term" value="F:DNA binding"/>
    <property type="evidence" value="ECO:0007669"/>
    <property type="project" value="UniProtKB-KW"/>
</dbReference>
<proteinExistence type="predicted"/>
<evidence type="ECO:0000256" key="1">
    <source>
        <dbReference type="ARBA" id="ARBA00023125"/>
    </source>
</evidence>
<dbReference type="EMBL" id="SOQX01000007">
    <property type="protein sequence ID" value="TDX99639.1"/>
    <property type="molecule type" value="Genomic_DNA"/>
</dbReference>
<organism evidence="3 4">
    <name type="scientific">Thiohalophilus thiocyanatoxydans</name>
    <dbReference type="NCBI Taxonomy" id="381308"/>
    <lineage>
        <taxon>Bacteria</taxon>
        <taxon>Pseudomonadati</taxon>
        <taxon>Pseudomonadota</taxon>
        <taxon>Gammaproteobacteria</taxon>
        <taxon>Thiohalomonadales</taxon>
        <taxon>Thiohalophilaceae</taxon>
        <taxon>Thiohalophilus</taxon>
    </lineage>
</organism>
<name>A0A4R8IKS7_9GAMM</name>
<evidence type="ECO:0000313" key="3">
    <source>
        <dbReference type="EMBL" id="TDX99639.1"/>
    </source>
</evidence>
<gene>
    <name evidence="3" type="ORF">EDC23_2425</name>
</gene>
<dbReference type="AlphaFoldDB" id="A0A4R8IKS7"/>
<dbReference type="CDD" id="cd00592">
    <property type="entry name" value="HTH_MerR-like"/>
    <property type="match status" value="1"/>
</dbReference>
<comment type="caution">
    <text evidence="3">The sequence shown here is derived from an EMBL/GenBank/DDBJ whole genome shotgun (WGS) entry which is preliminary data.</text>
</comment>
<dbReference type="InterPro" id="IPR047057">
    <property type="entry name" value="MerR_fam"/>
</dbReference>
<protein>
    <submittedName>
        <fullName evidence="3">DNA-binding transcriptional MerR regulator</fullName>
    </submittedName>
</protein>
<keyword evidence="1 3" id="KW-0238">DNA-binding</keyword>
<dbReference type="PANTHER" id="PTHR30204">
    <property type="entry name" value="REDOX-CYCLING DRUG-SENSING TRANSCRIPTIONAL ACTIVATOR SOXR"/>
    <property type="match status" value="1"/>
</dbReference>
<reference evidence="3 4" key="1">
    <citation type="submission" date="2019-03" db="EMBL/GenBank/DDBJ databases">
        <title>Genomic Encyclopedia of Type Strains, Phase IV (KMG-IV): sequencing the most valuable type-strain genomes for metagenomic binning, comparative biology and taxonomic classification.</title>
        <authorList>
            <person name="Goeker M."/>
        </authorList>
    </citation>
    <scope>NUCLEOTIDE SEQUENCE [LARGE SCALE GENOMIC DNA]</scope>
    <source>
        <strain evidence="3 4">DSM 16326</strain>
    </source>
</reference>
<dbReference type="SUPFAM" id="SSF46955">
    <property type="entry name" value="Putative DNA-binding domain"/>
    <property type="match status" value="1"/>
</dbReference>
<dbReference type="InterPro" id="IPR000551">
    <property type="entry name" value="MerR-type_HTH_dom"/>
</dbReference>
<dbReference type="GO" id="GO:0003700">
    <property type="term" value="F:DNA-binding transcription factor activity"/>
    <property type="evidence" value="ECO:0007669"/>
    <property type="project" value="InterPro"/>
</dbReference>
<dbReference type="InterPro" id="IPR009061">
    <property type="entry name" value="DNA-bd_dom_put_sf"/>
</dbReference>
<dbReference type="RefSeq" id="WP_134084875.1">
    <property type="nucleotide sequence ID" value="NZ_SOQX01000007.1"/>
</dbReference>
<dbReference type="Gene3D" id="1.10.1660.10">
    <property type="match status" value="1"/>
</dbReference>
<dbReference type="PANTHER" id="PTHR30204:SF93">
    <property type="entry name" value="HTH MERR-TYPE DOMAIN-CONTAINING PROTEIN"/>
    <property type="match status" value="1"/>
</dbReference>
<dbReference type="SMART" id="SM00422">
    <property type="entry name" value="HTH_MERR"/>
    <property type="match status" value="1"/>
</dbReference>
<dbReference type="PROSITE" id="PS50937">
    <property type="entry name" value="HTH_MERR_2"/>
    <property type="match status" value="1"/>
</dbReference>
<dbReference type="Proteomes" id="UP000294914">
    <property type="component" value="Unassembled WGS sequence"/>
</dbReference>
<dbReference type="OrthoDB" id="9802944at2"/>
<feature type="domain" description="HTH merR-type" evidence="2">
    <location>
        <begin position="2"/>
        <end position="70"/>
    </location>
</feature>
<accession>A0A4R8IKS7</accession>
<dbReference type="PRINTS" id="PR00040">
    <property type="entry name" value="HTHMERR"/>
</dbReference>
<dbReference type="Pfam" id="PF13411">
    <property type="entry name" value="MerR_1"/>
    <property type="match status" value="1"/>
</dbReference>
<evidence type="ECO:0000313" key="4">
    <source>
        <dbReference type="Proteomes" id="UP000294914"/>
    </source>
</evidence>
<keyword evidence="4" id="KW-1185">Reference proteome</keyword>
<evidence type="ECO:0000259" key="2">
    <source>
        <dbReference type="PROSITE" id="PS50937"/>
    </source>
</evidence>
<sequence>MKYKIGELAEQLGTTVRTIRYYEEAGLLKPLRSGGGTRLYTDHHRARLAAILELADSGLSLETIGEVVQAREQCQTGEEGRRAVSARLSAVGQTLGERIADLTRLQHRLTEAEALLEQCRGCRNEPSSQGCPACPLKQQRQDVALLNLIWDQDE</sequence>